<dbReference type="Proteomes" id="UP000824014">
    <property type="component" value="Unassembled WGS sequence"/>
</dbReference>
<keyword evidence="5" id="KW-0378">Hydrolase</keyword>
<dbReference type="InterPro" id="IPR016047">
    <property type="entry name" value="M23ase_b-sheet_dom"/>
</dbReference>
<keyword evidence="7" id="KW-0482">Metalloprotease</keyword>
<evidence type="ECO:0000259" key="8">
    <source>
        <dbReference type="Pfam" id="PF01551"/>
    </source>
</evidence>
<dbReference type="Gene3D" id="3.10.450.350">
    <property type="match status" value="1"/>
</dbReference>
<organism evidence="10 11">
    <name type="scientific">Candidatus Tidjanibacter faecipullorum</name>
    <dbReference type="NCBI Taxonomy" id="2838766"/>
    <lineage>
        <taxon>Bacteria</taxon>
        <taxon>Pseudomonadati</taxon>
        <taxon>Bacteroidota</taxon>
        <taxon>Bacteroidia</taxon>
        <taxon>Bacteroidales</taxon>
        <taxon>Rikenellaceae</taxon>
        <taxon>Tidjanibacter</taxon>
    </lineage>
</organism>
<evidence type="ECO:0000256" key="3">
    <source>
        <dbReference type="ARBA" id="ARBA00022670"/>
    </source>
</evidence>
<dbReference type="Pfam" id="PF01551">
    <property type="entry name" value="Peptidase_M23"/>
    <property type="match status" value="1"/>
</dbReference>
<comment type="subcellular location">
    <subcellularLocation>
        <location evidence="2">Cell envelope</location>
    </subcellularLocation>
</comment>
<reference evidence="10" key="2">
    <citation type="submission" date="2021-04" db="EMBL/GenBank/DDBJ databases">
        <authorList>
            <person name="Gilroy R."/>
        </authorList>
    </citation>
    <scope>NUCLEOTIDE SEQUENCE</scope>
    <source>
        <strain evidence="10">ChiHjej11B10-19426</strain>
    </source>
</reference>
<dbReference type="SUPFAM" id="SSF51261">
    <property type="entry name" value="Duplicated hybrid motif"/>
    <property type="match status" value="1"/>
</dbReference>
<keyword evidence="4" id="KW-0479">Metal-binding</keyword>
<comment type="caution">
    <text evidence="10">The sequence shown here is derived from an EMBL/GenBank/DDBJ whole genome shotgun (WGS) entry which is preliminary data.</text>
</comment>
<evidence type="ECO:0000256" key="2">
    <source>
        <dbReference type="ARBA" id="ARBA00004196"/>
    </source>
</evidence>
<evidence type="ECO:0000259" key="9">
    <source>
        <dbReference type="Pfam" id="PF19425"/>
    </source>
</evidence>
<keyword evidence="6" id="KW-0862">Zinc</keyword>
<dbReference type="GO" id="GO:0046872">
    <property type="term" value="F:metal ion binding"/>
    <property type="evidence" value="ECO:0007669"/>
    <property type="project" value="UniProtKB-KW"/>
</dbReference>
<evidence type="ECO:0000313" key="10">
    <source>
        <dbReference type="EMBL" id="HIZ15407.1"/>
    </source>
</evidence>
<comment type="cofactor">
    <cofactor evidence="1">
        <name>Zn(2+)</name>
        <dbReference type="ChEBI" id="CHEBI:29105"/>
    </cofactor>
</comment>
<gene>
    <name evidence="10" type="ORF">H9816_05810</name>
</gene>
<evidence type="ECO:0000256" key="7">
    <source>
        <dbReference type="ARBA" id="ARBA00023049"/>
    </source>
</evidence>
<dbReference type="PANTHER" id="PTHR21666:SF288">
    <property type="entry name" value="CELL DIVISION PROTEIN YTFB"/>
    <property type="match status" value="1"/>
</dbReference>
<protein>
    <submittedName>
        <fullName evidence="10">Peptidoglycan DD-metalloendopeptidase family protein</fullName>
    </submittedName>
</protein>
<dbReference type="InterPro" id="IPR011055">
    <property type="entry name" value="Dup_hybrid_motif"/>
</dbReference>
<dbReference type="AlphaFoldDB" id="A0A9D2IM98"/>
<dbReference type="CDD" id="cd12797">
    <property type="entry name" value="M23_peptidase"/>
    <property type="match status" value="1"/>
</dbReference>
<evidence type="ECO:0000256" key="5">
    <source>
        <dbReference type="ARBA" id="ARBA00022801"/>
    </source>
</evidence>
<dbReference type="EMBL" id="DXCC01000017">
    <property type="protein sequence ID" value="HIZ15407.1"/>
    <property type="molecule type" value="Genomic_DNA"/>
</dbReference>
<evidence type="ECO:0000256" key="1">
    <source>
        <dbReference type="ARBA" id="ARBA00001947"/>
    </source>
</evidence>
<feature type="domain" description="M23ase beta-sheet core" evidence="8">
    <location>
        <begin position="291"/>
        <end position="388"/>
    </location>
</feature>
<feature type="domain" description="Csd3-like second N-terminal" evidence="9">
    <location>
        <begin position="168"/>
        <end position="277"/>
    </location>
</feature>
<dbReference type="Pfam" id="PF19425">
    <property type="entry name" value="Csd3_N2"/>
    <property type="match status" value="1"/>
</dbReference>
<accession>A0A9D2IM98</accession>
<sequence length="447" mass="49778">MNKKAKLAIAVTVGVLLVAAAILLNVRSCQRSASEEEGFGAEEALSSPDLMYGIAYENYDVVTDKVRSGQTLSHILGGLGVGPALIDRIDRTSRPTFDMRGLRADHPYTAFLEKDSLDKRHLRHFVYETTPIDYVVVTLIGDSVTVRKESKEVNLIRRKETARITREVNSLWMAAMAAGMPASLPCEVEDIFGWSVDFFGLQEGDEFTVIFDERWIDTTRVGTGMIWGAEFRHEGKLYRAIPFRQDGRLAYWDEEGNSLRRQFLKAPLKYTRISSRFTGSRMHPIYKIRRPHYGVDYAAPSGTPVVAIADGTVIARQWDPKGGGNYLKIRHANGYVSGYLHLRGYAKGITVGKRVSQGDLIAYVGSTGASTGPHLDFRIWKNGTPIDPLRIPSDPVEPIEERNRPAFDSIKSRIVAELTGEVADSLKVRSLDYPAEATDPDVNSQSH</sequence>
<dbReference type="GO" id="GO:0006508">
    <property type="term" value="P:proteolysis"/>
    <property type="evidence" value="ECO:0007669"/>
    <property type="project" value="UniProtKB-KW"/>
</dbReference>
<evidence type="ECO:0000313" key="11">
    <source>
        <dbReference type="Proteomes" id="UP000824014"/>
    </source>
</evidence>
<evidence type="ECO:0000256" key="6">
    <source>
        <dbReference type="ARBA" id="ARBA00022833"/>
    </source>
</evidence>
<dbReference type="InterPro" id="IPR050570">
    <property type="entry name" value="Cell_wall_metabolism_enzyme"/>
</dbReference>
<dbReference type="InterPro" id="IPR045834">
    <property type="entry name" value="Csd3_N2"/>
</dbReference>
<name>A0A9D2IM98_9BACT</name>
<proteinExistence type="predicted"/>
<reference evidence="10" key="1">
    <citation type="journal article" date="2021" name="PeerJ">
        <title>Extensive microbial diversity within the chicken gut microbiome revealed by metagenomics and culture.</title>
        <authorList>
            <person name="Gilroy R."/>
            <person name="Ravi A."/>
            <person name="Getino M."/>
            <person name="Pursley I."/>
            <person name="Horton D.L."/>
            <person name="Alikhan N.F."/>
            <person name="Baker D."/>
            <person name="Gharbi K."/>
            <person name="Hall N."/>
            <person name="Watson M."/>
            <person name="Adriaenssens E.M."/>
            <person name="Foster-Nyarko E."/>
            <person name="Jarju S."/>
            <person name="Secka A."/>
            <person name="Antonio M."/>
            <person name="Oren A."/>
            <person name="Chaudhuri R.R."/>
            <person name="La Ragione R."/>
            <person name="Hildebrand F."/>
            <person name="Pallen M.J."/>
        </authorList>
    </citation>
    <scope>NUCLEOTIDE SEQUENCE</scope>
    <source>
        <strain evidence="10">ChiHjej11B10-19426</strain>
    </source>
</reference>
<dbReference type="GO" id="GO:0030313">
    <property type="term" value="C:cell envelope"/>
    <property type="evidence" value="ECO:0007669"/>
    <property type="project" value="UniProtKB-SubCell"/>
</dbReference>
<dbReference type="Gene3D" id="2.70.70.10">
    <property type="entry name" value="Glucose Permease (Domain IIA)"/>
    <property type="match status" value="1"/>
</dbReference>
<dbReference type="PANTHER" id="PTHR21666">
    <property type="entry name" value="PEPTIDASE-RELATED"/>
    <property type="match status" value="1"/>
</dbReference>
<dbReference type="GO" id="GO:0004222">
    <property type="term" value="F:metalloendopeptidase activity"/>
    <property type="evidence" value="ECO:0007669"/>
    <property type="project" value="TreeGrafter"/>
</dbReference>
<evidence type="ECO:0000256" key="4">
    <source>
        <dbReference type="ARBA" id="ARBA00022723"/>
    </source>
</evidence>
<keyword evidence="3" id="KW-0645">Protease</keyword>